<comment type="caution">
    <text evidence="2">The sequence shown here is derived from an EMBL/GenBank/DDBJ whole genome shotgun (WGS) entry which is preliminary data.</text>
</comment>
<accession>A0ABP2CBB7</accession>
<organism evidence="2 3">
    <name type="scientific">Sporomusa sphaeroides DSM 2875</name>
    <dbReference type="NCBI Taxonomy" id="1337886"/>
    <lineage>
        <taxon>Bacteria</taxon>
        <taxon>Bacillati</taxon>
        <taxon>Bacillota</taxon>
        <taxon>Negativicutes</taxon>
        <taxon>Selenomonadales</taxon>
        <taxon>Sporomusaceae</taxon>
        <taxon>Sporomusa</taxon>
    </lineage>
</organism>
<dbReference type="InterPro" id="IPR056091">
    <property type="entry name" value="DUF7674"/>
</dbReference>
<sequence>MTYDSLVRELIVELPEFQEAYEKEVEWWDGQEPSPHNFFGDVVTPYLLNLLNKEKNEEITTRIFRFFTDMASSEDVKIQEVLAQSVLERLGDEKVLLAKAYPFMSDNVRKLSREAEKFWGR</sequence>
<gene>
    <name evidence="2" type="ORF">SSPH_04298</name>
</gene>
<evidence type="ECO:0000259" key="1">
    <source>
        <dbReference type="Pfam" id="PF24722"/>
    </source>
</evidence>
<dbReference type="RefSeq" id="WP_083945711.1">
    <property type="nucleotide sequence ID" value="NZ_CP146991.1"/>
</dbReference>
<dbReference type="Proteomes" id="UP000245702">
    <property type="component" value="Unassembled WGS sequence"/>
</dbReference>
<dbReference type="EMBL" id="FCOW01000040">
    <property type="protein sequence ID" value="CVK21606.1"/>
    <property type="molecule type" value="Genomic_DNA"/>
</dbReference>
<dbReference type="Pfam" id="PF24722">
    <property type="entry name" value="DUF7674"/>
    <property type="match status" value="1"/>
</dbReference>
<protein>
    <recommendedName>
        <fullName evidence="1">DUF7674 domain-containing protein</fullName>
    </recommendedName>
</protein>
<proteinExistence type="predicted"/>
<evidence type="ECO:0000313" key="2">
    <source>
        <dbReference type="EMBL" id="CVK21606.1"/>
    </source>
</evidence>
<name>A0ABP2CBB7_9FIRM</name>
<evidence type="ECO:0000313" key="3">
    <source>
        <dbReference type="Proteomes" id="UP000245702"/>
    </source>
</evidence>
<reference evidence="2 3" key="1">
    <citation type="submission" date="2016-01" db="EMBL/GenBank/DDBJ databases">
        <authorList>
            <person name="Brown R."/>
        </authorList>
    </citation>
    <scope>NUCLEOTIDE SEQUENCE [LARGE SCALE GENOMIC DNA]</scope>
    <source>
        <strain evidence="2">Sporomusa sphaeroides DSM 2875</strain>
    </source>
</reference>
<feature type="domain" description="DUF7674" evidence="1">
    <location>
        <begin position="8"/>
        <end position="120"/>
    </location>
</feature>
<keyword evidence="3" id="KW-1185">Reference proteome</keyword>